<accession>A0A9E6RGB6</accession>
<protein>
    <submittedName>
        <fullName evidence="2">SOS response-associated peptidase</fullName>
    </submittedName>
</protein>
<reference evidence="2" key="1">
    <citation type="submission" date="2021-08" db="EMBL/GenBank/DDBJ databases">
        <authorList>
            <person name="Zhang H."/>
            <person name="Xu M."/>
            <person name="Yu Z."/>
            <person name="Yang L."/>
            <person name="Cai Y."/>
        </authorList>
    </citation>
    <scope>NUCLEOTIDE SEQUENCE</scope>
    <source>
        <strain evidence="2">CHL1</strain>
    </source>
</reference>
<evidence type="ECO:0000313" key="3">
    <source>
        <dbReference type="Proteomes" id="UP000825701"/>
    </source>
</evidence>
<keyword evidence="3" id="KW-1185">Reference proteome</keyword>
<dbReference type="Gene3D" id="3.90.1680.10">
    <property type="entry name" value="SOS response associated peptidase-like"/>
    <property type="match status" value="1"/>
</dbReference>
<dbReference type="EMBL" id="CP081869">
    <property type="protein sequence ID" value="QZO00906.1"/>
    <property type="molecule type" value="Genomic_DNA"/>
</dbReference>
<dbReference type="AlphaFoldDB" id="A0A9E6RGB6"/>
<evidence type="ECO:0000313" key="2">
    <source>
        <dbReference type="EMBL" id="QZO00906.1"/>
    </source>
</evidence>
<dbReference type="InterPro" id="IPR003738">
    <property type="entry name" value="SRAP"/>
</dbReference>
<proteinExistence type="predicted"/>
<feature type="compositionally biased region" description="Low complexity" evidence="1">
    <location>
        <begin position="102"/>
        <end position="124"/>
    </location>
</feature>
<dbReference type="SUPFAM" id="SSF143081">
    <property type="entry name" value="BB1717-like"/>
    <property type="match status" value="1"/>
</dbReference>
<dbReference type="Proteomes" id="UP000825701">
    <property type="component" value="Chromosome"/>
</dbReference>
<dbReference type="KEGG" id="cmet:K6K41_04595"/>
<dbReference type="RefSeq" id="WP_428978570.1">
    <property type="nucleotide sequence ID" value="NZ_CP081869.1"/>
</dbReference>
<dbReference type="GO" id="GO:0106300">
    <property type="term" value="P:protein-DNA covalent cross-linking repair"/>
    <property type="evidence" value="ECO:0007669"/>
    <property type="project" value="InterPro"/>
</dbReference>
<feature type="region of interest" description="Disordered" evidence="1">
    <location>
        <begin position="58"/>
        <end position="124"/>
    </location>
</feature>
<organism evidence="2 3">
    <name type="scientific">Chenggangzhangella methanolivorans</name>
    <dbReference type="NCBI Taxonomy" id="1437009"/>
    <lineage>
        <taxon>Bacteria</taxon>
        <taxon>Pseudomonadati</taxon>
        <taxon>Pseudomonadota</taxon>
        <taxon>Alphaproteobacteria</taxon>
        <taxon>Hyphomicrobiales</taxon>
        <taxon>Methylopilaceae</taxon>
        <taxon>Chenggangzhangella</taxon>
    </lineage>
</organism>
<evidence type="ECO:0000256" key="1">
    <source>
        <dbReference type="SAM" id="MobiDB-lite"/>
    </source>
</evidence>
<dbReference type="InterPro" id="IPR036590">
    <property type="entry name" value="SRAP-like"/>
</dbReference>
<sequence length="124" mass="12703">MCGRFALTSPRAAVEALTGAVSAAEFEPRYNISPSQMVKAVAEDGDKRLISDYRFGLSPGFATEGGARRSSSSTPAPRPRRSARPSAPRCMGAAASCPPTPGMSGRRSGASSSPISSAAPTARS</sequence>
<dbReference type="Pfam" id="PF02586">
    <property type="entry name" value="SRAP"/>
    <property type="match status" value="1"/>
</dbReference>
<name>A0A9E6RGB6_9HYPH</name>
<gene>
    <name evidence="2" type="ORF">K6K41_04595</name>
</gene>
<dbReference type="GO" id="GO:0003697">
    <property type="term" value="F:single-stranded DNA binding"/>
    <property type="evidence" value="ECO:0007669"/>
    <property type="project" value="InterPro"/>
</dbReference>